<sequence>MQAQYPPVQTAYLPASPQFSAMSHAASARSAAAHGVIAAPAASDTPSHVPAQNTRHAIPLTPSLSPRYLSYSALADAQLRESDKSPSFSPLPNHDATPVPCARVSRTVTPNTFPAVSLNAPPVAPVPTACSSTATRNTASAIPQRSTPDSALHAAARPKTDAALLEQMVTLRRAGKSLRQIGKITGRCMESVRQALMRYEQAYAEIPAQYAEEEEWHDPLRDSEPLPPGHPVAVQALWHGLERWRGVV</sequence>
<reference evidence="1 2" key="1">
    <citation type="submission" date="2022-11" db="EMBL/GenBank/DDBJ databases">
        <title>Genome sequencing of Acetobacter type strain.</title>
        <authorList>
            <person name="Heo J."/>
            <person name="Lee D."/>
            <person name="Han B.-H."/>
            <person name="Hong S.-B."/>
            <person name="Kwon S.-W."/>
        </authorList>
    </citation>
    <scope>NUCLEOTIDE SEQUENCE [LARGE SCALE GENOMIC DNA]</scope>
    <source>
        <strain evidence="1 2">KACC 21251</strain>
    </source>
</reference>
<evidence type="ECO:0000313" key="2">
    <source>
        <dbReference type="Proteomes" id="UP001526446"/>
    </source>
</evidence>
<dbReference type="Proteomes" id="UP001526446">
    <property type="component" value="Unassembled WGS sequence"/>
</dbReference>
<dbReference type="RefSeq" id="WP_166123390.1">
    <property type="nucleotide sequence ID" value="NZ_JAPIUX010000022.1"/>
</dbReference>
<organism evidence="1 2">
    <name type="scientific">Acetobacter farinalis</name>
    <dbReference type="NCBI Taxonomy" id="1260984"/>
    <lineage>
        <taxon>Bacteria</taxon>
        <taxon>Pseudomonadati</taxon>
        <taxon>Pseudomonadota</taxon>
        <taxon>Alphaproteobacteria</taxon>
        <taxon>Acetobacterales</taxon>
        <taxon>Acetobacteraceae</taxon>
        <taxon>Acetobacter</taxon>
    </lineage>
</organism>
<name>A0ABT3QA08_9PROT</name>
<proteinExistence type="predicted"/>
<evidence type="ECO:0000313" key="1">
    <source>
        <dbReference type="EMBL" id="MCX2562095.1"/>
    </source>
</evidence>
<evidence type="ECO:0008006" key="3">
    <source>
        <dbReference type="Google" id="ProtNLM"/>
    </source>
</evidence>
<comment type="caution">
    <text evidence="1">The sequence shown here is derived from an EMBL/GenBank/DDBJ whole genome shotgun (WGS) entry which is preliminary data.</text>
</comment>
<keyword evidence="2" id="KW-1185">Reference proteome</keyword>
<accession>A0ABT3QA08</accession>
<dbReference type="EMBL" id="JAPIUX010000022">
    <property type="protein sequence ID" value="MCX2562095.1"/>
    <property type="molecule type" value="Genomic_DNA"/>
</dbReference>
<protein>
    <recommendedName>
        <fullName evidence="3">Helix-turn-helix domain-containing protein</fullName>
    </recommendedName>
</protein>
<gene>
    <name evidence="1" type="ORF">OQ252_11915</name>
</gene>